<dbReference type="EMBL" id="PPCV01000010">
    <property type="protein sequence ID" value="RXW31289.1"/>
    <property type="molecule type" value="Genomic_DNA"/>
</dbReference>
<sequence length="196" mass="18401">MTSAIASSLTSVSAARVGVRAPEVGAAPEGRDAGVDDVGEPPAAPVGLGWGAGRCRAAWLPRDGEPEAGVGAAGTPERGDAGVSDAPVSAWRAAGLTGADGACGGVAGVSGRGADEAGTLRCAVGSASASDGSGVLVGASSASGVKGVAETVGPVSVGMGAGVARSTSGDRGTAGVQALRVSATAATAITLRRLRP</sequence>
<protein>
    <submittedName>
        <fullName evidence="2">Uncharacterized protein</fullName>
    </submittedName>
</protein>
<comment type="caution">
    <text evidence="2">The sequence shown here is derived from an EMBL/GenBank/DDBJ whole genome shotgun (WGS) entry which is preliminary data.</text>
</comment>
<evidence type="ECO:0000313" key="3">
    <source>
        <dbReference type="Proteomes" id="UP000290624"/>
    </source>
</evidence>
<proteinExistence type="predicted"/>
<gene>
    <name evidence="2" type="ORF">C1706_12470</name>
</gene>
<name>A0A4Q2EDP8_9ACTN</name>
<organism evidence="2 3">
    <name type="scientific">Propioniciclava flava</name>
    <dbReference type="NCBI Taxonomy" id="2072026"/>
    <lineage>
        <taxon>Bacteria</taxon>
        <taxon>Bacillati</taxon>
        <taxon>Actinomycetota</taxon>
        <taxon>Actinomycetes</taxon>
        <taxon>Propionibacteriales</taxon>
        <taxon>Propionibacteriaceae</taxon>
        <taxon>Propioniciclava</taxon>
    </lineage>
</organism>
<reference evidence="2 3" key="1">
    <citation type="submission" date="2018-01" db="EMBL/GenBank/DDBJ databases">
        <title>Lactibacter flavus gen. nov., sp. nov., a novel bacterium of the family Propionibacteriaceae isolated from raw milk and dairy products.</title>
        <authorList>
            <person name="Wenning M."/>
            <person name="Breitenwieser F."/>
            <person name="Huptas C."/>
            <person name="von Neubeck M."/>
            <person name="Busse H.-J."/>
            <person name="Scherer S."/>
        </authorList>
    </citation>
    <scope>NUCLEOTIDE SEQUENCE [LARGE SCALE GENOMIC DNA]</scope>
    <source>
        <strain evidence="2 3">VG341</strain>
    </source>
</reference>
<feature type="region of interest" description="Disordered" evidence="1">
    <location>
        <begin position="23"/>
        <end position="47"/>
    </location>
</feature>
<dbReference type="Proteomes" id="UP000290624">
    <property type="component" value="Unassembled WGS sequence"/>
</dbReference>
<accession>A0A4Q2EDP8</accession>
<evidence type="ECO:0000256" key="1">
    <source>
        <dbReference type="SAM" id="MobiDB-lite"/>
    </source>
</evidence>
<keyword evidence="3" id="KW-1185">Reference proteome</keyword>
<dbReference type="AlphaFoldDB" id="A0A4Q2EDP8"/>
<evidence type="ECO:0000313" key="2">
    <source>
        <dbReference type="EMBL" id="RXW31289.1"/>
    </source>
</evidence>